<sequence length="1638" mass="186381">MGLNPIDVTKHINDSYFRYLATTFNISDAELQEQLTEELRKPERFVKGPYLEITPAFQTGKCIRQLIKEGLLSTGFQKFGNTLDLDRPLYQHQEEASQKIVGKQRNLIVATGTGSGKTEAFLIPILHHLLVEHEQKKLAPGVRALLLYPMNALANDQMKRLRRLLRDTPFITFGRYTGETKETNQLAEKHFRQHFPKEERIPNELLSREEMREKPPHILLTNYAMLEFLLMRPADCTFFENHWGPTWRFIVLDEAHSYNGAKGIEMAMLLRRLKDRVVQGQKGVLRCIATSATLGRGREDFPAVVQFGEKLFGEAFEWVPGEPGRQDVIEATRLPVNELGRPWGKLDPQFYLDLWQALQENRLDFNTLLDVAKTYCLPTEVITSAVNKAGENRDLKRLLYEILKKDETLFKVREALKNPSSLITVAGSIFGGIKLVAEDLAEHVTGKKVQAYLVAFVDLAVLAKPGDGDQPLLPARYHLFVRALEGAFLSLWPAKKLYLDRKKSITDNGQEFPVFELGTCKRCGQEYIVGAITPENRLAQPQNSESYEKLDCFLIRRRGQEDPVADEDEEVLAASTDEDDTCSEIYELCSICGYIRLKNSSMKGCLCQQPAEERIWLLQRLVIPKGNKQQKCLSCGARAEDLIMRFITGQDAPTAVLATALYEKVPVKLDEVIPPVQFDKESGEDDEFSDDFIEAKVEKTKDEHGRKLLVFSDSRQDAAFFAPYLNRTYQQILWRRLTVKVLQGTGLPALRVNDLVPLLTKEAENSGLFSHYQSHSERQAEAYRWVMSELLAIDKGHSLEGLGLLKIQAVKPQNWKPVSYFTNTLKWDENKTWQLHQMLLNSFRHQGAITFPEDISPKDTHFAPRNRQHFFRKDGASPKDGVFAWLPSANKLNARIDYLSRIFIRTGMEAQEAQEECRRVLGKGFWEIFTKAGSPTWNYHFRVTNKKETGPVYQVDYRMWEISPSRAGDKWYRCTACGTVSSINLEGVCPKYRCQGTLVEVNLDQSLANNHYRHLYLNSVPIPMVVEEHTAQLTGEAAAELQEKFSNGEVNVLSCSTTFEMGVDVGELEVVFMRNVPPETANYVQRAGRAGRRTESTAFSLTYAQRRPHDLNYFAQPENMIAGLIHPPHFEMTNEKIVLRHVNAVALSRFFRLYREYFNNVDAFFRPEEPTGGLEEFSKFIETRPVEVLESLKNIVPTKIAPQIGLTEWAWVENLLSEDKGVLVRAAQEVKEDVIKLWEEKQRLDEAKLKSDYLLDIISTIKNRNLLSYLCSRNVLPKYGFPVDVVELKINSHTVEAARLSLDRDLRIAISEYAPGSQVVAGGRLWTSTALKRVPKLGWDEYYYSVCKKCGRYHSSRISGDLSKQCQACAEPLEPPVRFIVPIFGFMTSQEKPEIPGEKRPHRSYSSRVYFAEYYKDLEEKYKHRADEIREGQIGLKQCQLLWHYSPFGKLAVVNRGGKEGGFKLCFVCGYAVQAGKKSSKKPKPHKRPSGSQCDGTLQFCHLGHEFMSDTVELRFEGVSSKPHEFWLSLLYALLEGASSALSIARTDIDGCLYYYGNLGTNPAIVIFDNVPGGAGHAKRIGPEMRKVLWGALQRVNGQCGCGEETSCYGCLRNFHNQFCHDQLVRGAVKEFIIQILG</sequence>
<dbReference type="GO" id="GO:0003676">
    <property type="term" value="F:nucleic acid binding"/>
    <property type="evidence" value="ECO:0007669"/>
    <property type="project" value="InterPro"/>
</dbReference>
<evidence type="ECO:0000313" key="6">
    <source>
        <dbReference type="Proteomes" id="UP000222564"/>
    </source>
</evidence>
<dbReference type="InterPro" id="IPR011545">
    <property type="entry name" value="DEAD/DEAH_box_helicase_dom"/>
</dbReference>
<dbReference type="InterPro" id="IPR018973">
    <property type="entry name" value="MZB"/>
</dbReference>
<dbReference type="InterPro" id="IPR001650">
    <property type="entry name" value="Helicase_C-like"/>
</dbReference>
<evidence type="ECO:0000259" key="4">
    <source>
        <dbReference type="PROSITE" id="PS51194"/>
    </source>
</evidence>
<dbReference type="SUPFAM" id="SSF52540">
    <property type="entry name" value="P-loop containing nucleoside triphosphate hydrolases"/>
    <property type="match status" value="2"/>
</dbReference>
<keyword evidence="5" id="KW-0347">Helicase</keyword>
<comment type="caution">
    <text evidence="5">The sequence shown here is derived from an EMBL/GenBank/DDBJ whole genome shotgun (WGS) entry which is preliminary data.</text>
</comment>
<dbReference type="PROSITE" id="PS51194">
    <property type="entry name" value="HELICASE_CTER"/>
    <property type="match status" value="1"/>
</dbReference>
<name>A0A2C6ME32_9FIRM</name>
<dbReference type="Pfam" id="PF00271">
    <property type="entry name" value="Helicase_C"/>
    <property type="match status" value="1"/>
</dbReference>
<dbReference type="SMART" id="SM00490">
    <property type="entry name" value="HELICc"/>
    <property type="match status" value="1"/>
</dbReference>
<dbReference type="Pfam" id="PF00270">
    <property type="entry name" value="DEAD"/>
    <property type="match status" value="1"/>
</dbReference>
<protein>
    <submittedName>
        <fullName evidence="5">DEAD/DEAH box helicase</fullName>
    </submittedName>
</protein>
<keyword evidence="1" id="KW-0547">Nucleotide-binding</keyword>
<dbReference type="Pfam" id="PF09369">
    <property type="entry name" value="MZB"/>
    <property type="match status" value="1"/>
</dbReference>
<dbReference type="GO" id="GO:0006289">
    <property type="term" value="P:nucleotide-excision repair"/>
    <property type="evidence" value="ECO:0007669"/>
    <property type="project" value="TreeGrafter"/>
</dbReference>
<proteinExistence type="predicted"/>
<evidence type="ECO:0000256" key="1">
    <source>
        <dbReference type="ARBA" id="ARBA00022741"/>
    </source>
</evidence>
<dbReference type="GO" id="GO:0036297">
    <property type="term" value="P:interstrand cross-link repair"/>
    <property type="evidence" value="ECO:0007669"/>
    <property type="project" value="TreeGrafter"/>
</dbReference>
<dbReference type="SMART" id="SM00487">
    <property type="entry name" value="DEXDc"/>
    <property type="match status" value="1"/>
</dbReference>
<dbReference type="PANTHER" id="PTHR47957">
    <property type="entry name" value="ATP-DEPENDENT HELICASE HRQ1"/>
    <property type="match status" value="1"/>
</dbReference>
<feature type="domain" description="Helicase C-terminal" evidence="4">
    <location>
        <begin position="984"/>
        <end position="1138"/>
    </location>
</feature>
<dbReference type="Proteomes" id="UP000222564">
    <property type="component" value="Unassembled WGS sequence"/>
</dbReference>
<dbReference type="EMBL" id="AWQQ01000088">
    <property type="protein sequence ID" value="PHJ37613.1"/>
    <property type="molecule type" value="Genomic_DNA"/>
</dbReference>
<dbReference type="GO" id="GO:0005524">
    <property type="term" value="F:ATP binding"/>
    <property type="evidence" value="ECO:0007669"/>
    <property type="project" value="UniProtKB-KW"/>
</dbReference>
<reference evidence="5 6" key="1">
    <citation type="submission" date="2013-09" db="EMBL/GenBank/DDBJ databases">
        <title>Biodegradation of hydrocarbons in the deep terrestrial subsurface : characterization of a microbial consortium composed of two Desulfotomaculum species originating from a deep geological formation.</title>
        <authorList>
            <person name="Aullo T."/>
            <person name="Berlendis S."/>
            <person name="Lascourreges J.-F."/>
            <person name="Dessort D."/>
            <person name="Saint-Laurent S."/>
            <person name="Schraauwers B."/>
            <person name="Mas J."/>
            <person name="Magot M."/>
            <person name="Ranchou-Peyruse A."/>
        </authorList>
    </citation>
    <scope>NUCLEOTIDE SEQUENCE [LARGE SCALE GENOMIC DNA]</scope>
    <source>
        <strain evidence="5 6">Bs107</strain>
    </source>
</reference>
<dbReference type="CDD" id="cd17923">
    <property type="entry name" value="DEXHc_Hrq1-like"/>
    <property type="match status" value="1"/>
</dbReference>
<dbReference type="OrthoDB" id="9774462at2"/>
<gene>
    <name evidence="5" type="ORF">P378_15580</name>
</gene>
<feature type="domain" description="Helicase ATP-binding" evidence="3">
    <location>
        <begin position="98"/>
        <end position="312"/>
    </location>
</feature>
<accession>A0A2C6ME32</accession>
<keyword evidence="2" id="KW-0067">ATP-binding</keyword>
<dbReference type="InterPro" id="IPR027417">
    <property type="entry name" value="P-loop_NTPase"/>
</dbReference>
<dbReference type="GO" id="GO:0043138">
    <property type="term" value="F:3'-5' DNA helicase activity"/>
    <property type="evidence" value="ECO:0007669"/>
    <property type="project" value="TreeGrafter"/>
</dbReference>
<dbReference type="InterPro" id="IPR014001">
    <property type="entry name" value="Helicase_ATP-bd"/>
</dbReference>
<dbReference type="PROSITE" id="PS51192">
    <property type="entry name" value="HELICASE_ATP_BIND_1"/>
    <property type="match status" value="1"/>
</dbReference>
<dbReference type="Gene3D" id="3.40.50.300">
    <property type="entry name" value="P-loop containing nucleotide triphosphate hydrolases"/>
    <property type="match status" value="2"/>
</dbReference>
<evidence type="ECO:0000259" key="3">
    <source>
        <dbReference type="PROSITE" id="PS51192"/>
    </source>
</evidence>
<evidence type="ECO:0000313" key="5">
    <source>
        <dbReference type="EMBL" id="PHJ37613.1"/>
    </source>
</evidence>
<evidence type="ECO:0000256" key="2">
    <source>
        <dbReference type="ARBA" id="ARBA00022840"/>
    </source>
</evidence>
<organism evidence="5 6">
    <name type="scientific">Desulforamulus profundi</name>
    <dbReference type="NCBI Taxonomy" id="1383067"/>
    <lineage>
        <taxon>Bacteria</taxon>
        <taxon>Bacillati</taxon>
        <taxon>Bacillota</taxon>
        <taxon>Clostridia</taxon>
        <taxon>Eubacteriales</taxon>
        <taxon>Peptococcaceae</taxon>
        <taxon>Desulforamulus</taxon>
    </lineage>
</organism>
<keyword evidence="6" id="KW-1185">Reference proteome</keyword>
<dbReference type="RefSeq" id="WP_099083673.1">
    <property type="nucleotide sequence ID" value="NZ_AWQQ01000088.1"/>
</dbReference>
<dbReference type="PANTHER" id="PTHR47957:SF3">
    <property type="entry name" value="ATP-DEPENDENT HELICASE HRQ1"/>
    <property type="match status" value="1"/>
</dbReference>
<keyword evidence="5" id="KW-0378">Hydrolase</keyword>